<dbReference type="SUPFAM" id="SSF53335">
    <property type="entry name" value="S-adenosyl-L-methionine-dependent methyltransferases"/>
    <property type="match status" value="1"/>
</dbReference>
<gene>
    <name evidence="2" type="ORF">J5Y09_22195</name>
</gene>
<dbReference type="PANTHER" id="PTHR44068">
    <property type="entry name" value="ZGC:194242"/>
    <property type="match status" value="1"/>
</dbReference>
<sequence length="265" mass="28822">MDILPHNEKAAATWGSGGAQYDKVSETIADSIDHMLDRLDIRPGERVLDLATGTGWTARRLAQKGARVTGVDLGAGVIEAARSLAAASGLKIDFEVGDAEATSLPAGAFDAVTSTCGVMFAARPDAVARELARLVRPGGRIGLTTWPPTGTIAQMFQMMRPYMPPPPSPAPPSPFEWGREEKVRELLGADFDLAFETGTTVLRMPSGEHVWKVFSEGYGPTKTLHRTTERRDELRRDFIAFHDAHRTPLGVAMPRDYLVVIGTRR</sequence>
<keyword evidence="3" id="KW-1185">Reference proteome</keyword>
<dbReference type="GO" id="GO:0032259">
    <property type="term" value="P:methylation"/>
    <property type="evidence" value="ECO:0007669"/>
    <property type="project" value="UniProtKB-KW"/>
</dbReference>
<dbReference type="CDD" id="cd02440">
    <property type="entry name" value="AdoMet_MTases"/>
    <property type="match status" value="1"/>
</dbReference>
<dbReference type="EMBL" id="JAGIYZ010000033">
    <property type="protein sequence ID" value="MBP0466656.1"/>
    <property type="molecule type" value="Genomic_DNA"/>
</dbReference>
<dbReference type="InterPro" id="IPR050447">
    <property type="entry name" value="Erg6_SMT_methyltransf"/>
</dbReference>
<name>A0ABS4AZ83_9PROT</name>
<reference evidence="2 3" key="1">
    <citation type="submission" date="2021-03" db="EMBL/GenBank/DDBJ databases">
        <authorList>
            <person name="So Y."/>
        </authorList>
    </citation>
    <scope>NUCLEOTIDE SEQUENCE [LARGE SCALE GENOMIC DNA]</scope>
    <source>
        <strain evidence="2 3">PWR1</strain>
    </source>
</reference>
<keyword evidence="2" id="KW-0489">Methyltransferase</keyword>
<organism evidence="2 3">
    <name type="scientific">Roseomonas nitratireducens</name>
    <dbReference type="NCBI Taxonomy" id="2820810"/>
    <lineage>
        <taxon>Bacteria</taxon>
        <taxon>Pseudomonadati</taxon>
        <taxon>Pseudomonadota</taxon>
        <taxon>Alphaproteobacteria</taxon>
        <taxon>Acetobacterales</taxon>
        <taxon>Roseomonadaceae</taxon>
        <taxon>Roseomonas</taxon>
    </lineage>
</organism>
<comment type="caution">
    <text evidence="2">The sequence shown here is derived from an EMBL/GenBank/DDBJ whole genome shotgun (WGS) entry which is preliminary data.</text>
</comment>
<dbReference type="InterPro" id="IPR041698">
    <property type="entry name" value="Methyltransf_25"/>
</dbReference>
<dbReference type="Gene3D" id="3.40.50.150">
    <property type="entry name" value="Vaccinia Virus protein VP39"/>
    <property type="match status" value="1"/>
</dbReference>
<proteinExistence type="predicted"/>
<feature type="domain" description="Methyltransferase" evidence="1">
    <location>
        <begin position="47"/>
        <end position="139"/>
    </location>
</feature>
<dbReference type="GO" id="GO:0008168">
    <property type="term" value="F:methyltransferase activity"/>
    <property type="evidence" value="ECO:0007669"/>
    <property type="project" value="UniProtKB-KW"/>
</dbReference>
<evidence type="ECO:0000259" key="1">
    <source>
        <dbReference type="Pfam" id="PF13649"/>
    </source>
</evidence>
<dbReference type="InterPro" id="IPR029063">
    <property type="entry name" value="SAM-dependent_MTases_sf"/>
</dbReference>
<dbReference type="RefSeq" id="WP_209354046.1">
    <property type="nucleotide sequence ID" value="NZ_JAGIYZ010000033.1"/>
</dbReference>
<dbReference type="Pfam" id="PF13649">
    <property type="entry name" value="Methyltransf_25"/>
    <property type="match status" value="1"/>
</dbReference>
<accession>A0ABS4AZ83</accession>
<evidence type="ECO:0000313" key="3">
    <source>
        <dbReference type="Proteomes" id="UP000680815"/>
    </source>
</evidence>
<dbReference type="PANTHER" id="PTHR44068:SF11">
    <property type="entry name" value="GERANYL DIPHOSPHATE 2-C-METHYLTRANSFERASE"/>
    <property type="match status" value="1"/>
</dbReference>
<protein>
    <submittedName>
        <fullName evidence="2">Class I SAM-dependent methyltransferase</fullName>
    </submittedName>
</protein>
<dbReference type="Proteomes" id="UP000680815">
    <property type="component" value="Unassembled WGS sequence"/>
</dbReference>
<keyword evidence="2" id="KW-0808">Transferase</keyword>
<evidence type="ECO:0000313" key="2">
    <source>
        <dbReference type="EMBL" id="MBP0466656.1"/>
    </source>
</evidence>